<gene>
    <name evidence="1" type="ORF">F4560_004667</name>
</gene>
<dbReference type="AlphaFoldDB" id="A0A7W9M2E4"/>
<dbReference type="Pfam" id="PF15575">
    <property type="entry name" value="Imm49"/>
    <property type="match status" value="1"/>
</dbReference>
<dbReference type="EMBL" id="JACHMO010000001">
    <property type="protein sequence ID" value="MBB5804899.1"/>
    <property type="molecule type" value="Genomic_DNA"/>
</dbReference>
<name>A0A7W9M2E4_9PSEU</name>
<evidence type="ECO:0000313" key="2">
    <source>
        <dbReference type="Proteomes" id="UP000552097"/>
    </source>
</evidence>
<evidence type="ECO:0000313" key="1">
    <source>
        <dbReference type="EMBL" id="MBB5804899.1"/>
    </source>
</evidence>
<dbReference type="InterPro" id="IPR029074">
    <property type="entry name" value="Imm49"/>
</dbReference>
<accession>A0A7W9M2E4</accession>
<comment type="caution">
    <text evidence="1">The sequence shown here is derived from an EMBL/GenBank/DDBJ whole genome shotgun (WGS) entry which is preliminary data.</text>
</comment>
<proteinExistence type="predicted"/>
<dbReference type="RefSeq" id="WP_184923049.1">
    <property type="nucleotide sequence ID" value="NZ_JACHMO010000001.1"/>
</dbReference>
<keyword evidence="2" id="KW-1185">Reference proteome</keyword>
<reference evidence="1 2" key="1">
    <citation type="submission" date="2020-08" db="EMBL/GenBank/DDBJ databases">
        <title>Sequencing the genomes of 1000 actinobacteria strains.</title>
        <authorList>
            <person name="Klenk H.-P."/>
        </authorList>
    </citation>
    <scope>NUCLEOTIDE SEQUENCE [LARGE SCALE GENOMIC DNA]</scope>
    <source>
        <strain evidence="1 2">DSM 45486</strain>
    </source>
</reference>
<organism evidence="1 2">
    <name type="scientific">Saccharothrix ecbatanensis</name>
    <dbReference type="NCBI Taxonomy" id="1105145"/>
    <lineage>
        <taxon>Bacteria</taxon>
        <taxon>Bacillati</taxon>
        <taxon>Actinomycetota</taxon>
        <taxon>Actinomycetes</taxon>
        <taxon>Pseudonocardiales</taxon>
        <taxon>Pseudonocardiaceae</taxon>
        <taxon>Saccharothrix</taxon>
    </lineage>
</organism>
<dbReference type="Proteomes" id="UP000552097">
    <property type="component" value="Unassembled WGS sequence"/>
</dbReference>
<protein>
    <recommendedName>
        <fullName evidence="3">Immunity protein 49 of polymorphic toxin system</fullName>
    </recommendedName>
</protein>
<evidence type="ECO:0008006" key="3">
    <source>
        <dbReference type="Google" id="ProtNLM"/>
    </source>
</evidence>
<sequence length="282" mass="30368">MSRHEMFPAFSAGQLEKLKQLVEGDVAAVATRTPALNSLLSNALRHLGHQCAVDPKGSNGGTWDSLLFATRVGSAIFTVATAEPGTTVELDLGDRSVQATATGPEYFASATTWLTATWLAYAARDEATIQQLAAVPVDVLRAADDSEPEYAFAMVDMLGRFARQEPGVAEALNAALRATDPAGLHPLRRDYVLKIVVPLLDVFHHLGDEFNRALAEALELHKEYWTRTDDDADSPFGFIALGPLALASFAHDTGTPVAVRSDYLPSRVVDGTRVRERGLATP</sequence>